<protein>
    <submittedName>
        <fullName evidence="1">Unannotated protein</fullName>
    </submittedName>
</protein>
<dbReference type="Gene3D" id="3.30.920.30">
    <property type="entry name" value="Hypothetical protein"/>
    <property type="match status" value="1"/>
</dbReference>
<organism evidence="1">
    <name type="scientific">freshwater metagenome</name>
    <dbReference type="NCBI Taxonomy" id="449393"/>
    <lineage>
        <taxon>unclassified sequences</taxon>
        <taxon>metagenomes</taxon>
        <taxon>ecological metagenomes</taxon>
    </lineage>
</organism>
<dbReference type="SUPFAM" id="SSF54786">
    <property type="entry name" value="YcfA/nrd intein domain"/>
    <property type="match status" value="1"/>
</dbReference>
<dbReference type="EMBL" id="CAFBOH010000015">
    <property type="protein sequence ID" value="CAB4972662.1"/>
    <property type="molecule type" value="Genomic_DNA"/>
</dbReference>
<evidence type="ECO:0000313" key="1">
    <source>
        <dbReference type="EMBL" id="CAB4336040.1"/>
    </source>
</evidence>
<evidence type="ECO:0000313" key="3">
    <source>
        <dbReference type="EMBL" id="CAB4692112.1"/>
    </source>
</evidence>
<name>A0A6J5Z6I0_9ZZZZ</name>
<evidence type="ECO:0000313" key="5">
    <source>
        <dbReference type="EMBL" id="CAB4972662.1"/>
    </source>
</evidence>
<accession>A0A6J5Z6I0</accession>
<dbReference type="EMBL" id="CAFBSA010000036">
    <property type="protein sequence ID" value="CAB5145591.1"/>
    <property type="molecule type" value="Genomic_DNA"/>
</dbReference>
<dbReference type="EMBL" id="CAFAAW010000039">
    <property type="protein sequence ID" value="CAB4809208.1"/>
    <property type="molecule type" value="Genomic_DNA"/>
</dbReference>
<gene>
    <name evidence="2" type="ORF">UFOPK1854_00893</name>
    <name evidence="3" type="ORF">UFOPK2592_00264</name>
    <name evidence="4" type="ORF">UFOPK3120_00471</name>
    <name evidence="5" type="ORF">UFOPK3935_00230</name>
    <name evidence="1" type="ORF">UFOPK4171_00374</name>
    <name evidence="6" type="ORF">UFOPK4442_00322</name>
</gene>
<proteinExistence type="predicted"/>
<evidence type="ECO:0000313" key="4">
    <source>
        <dbReference type="EMBL" id="CAB4809208.1"/>
    </source>
</evidence>
<evidence type="ECO:0000313" key="6">
    <source>
        <dbReference type="EMBL" id="CAB5145591.1"/>
    </source>
</evidence>
<dbReference type="AlphaFoldDB" id="A0A6J5Z6I0"/>
<dbReference type="EMBL" id="CAEZXU010000009">
    <property type="protein sequence ID" value="CAB4692112.1"/>
    <property type="molecule type" value="Genomic_DNA"/>
</dbReference>
<dbReference type="EMBL" id="CAEZUT010000114">
    <property type="protein sequence ID" value="CAB4616707.1"/>
    <property type="molecule type" value="Genomic_DNA"/>
</dbReference>
<evidence type="ECO:0000313" key="2">
    <source>
        <dbReference type="EMBL" id="CAB4616707.1"/>
    </source>
</evidence>
<reference evidence="1" key="1">
    <citation type="submission" date="2020-05" db="EMBL/GenBank/DDBJ databases">
        <authorList>
            <person name="Chiriac C."/>
            <person name="Salcher M."/>
            <person name="Ghai R."/>
            <person name="Kavagutti S V."/>
        </authorList>
    </citation>
    <scope>NUCLEOTIDE SEQUENCE</scope>
</reference>
<dbReference type="InterPro" id="IPR038570">
    <property type="entry name" value="HicA_sf"/>
</dbReference>
<sequence length="78" mass="9097">MRKFPSVKAKILYRVLTTAPINYILKRQKGSHRMLVCEGRRTINFSWHDSDEISGWKVRDLLMEYAGLSELEALEVLS</sequence>
<dbReference type="EMBL" id="CAESAM010000020">
    <property type="protein sequence ID" value="CAB4336040.1"/>
    <property type="molecule type" value="Genomic_DNA"/>
</dbReference>